<dbReference type="NCBIfam" id="TIGR04057">
    <property type="entry name" value="SusC_RagA_signa"/>
    <property type="match status" value="1"/>
</dbReference>
<comment type="subcellular location">
    <subcellularLocation>
        <location evidence="1 7">Cell outer membrane</location>
        <topology evidence="1 7">Multi-pass membrane protein</topology>
    </subcellularLocation>
</comment>
<keyword evidence="4 7" id="KW-0812">Transmembrane</keyword>
<feature type="domain" description="TonB-dependent receptor plug" evidence="8">
    <location>
        <begin position="182"/>
        <end position="300"/>
    </location>
</feature>
<dbReference type="Proteomes" id="UP000886722">
    <property type="component" value="Unassembled WGS sequence"/>
</dbReference>
<evidence type="ECO:0000256" key="4">
    <source>
        <dbReference type="ARBA" id="ARBA00022692"/>
    </source>
</evidence>
<keyword evidence="3 7" id="KW-1134">Transmembrane beta strand</keyword>
<evidence type="ECO:0000256" key="3">
    <source>
        <dbReference type="ARBA" id="ARBA00022452"/>
    </source>
</evidence>
<keyword evidence="6 7" id="KW-0998">Cell outer membrane</keyword>
<dbReference type="InterPro" id="IPR008969">
    <property type="entry name" value="CarboxyPept-like_regulatory"/>
</dbReference>
<evidence type="ECO:0000256" key="2">
    <source>
        <dbReference type="ARBA" id="ARBA00022448"/>
    </source>
</evidence>
<dbReference type="GO" id="GO:0009279">
    <property type="term" value="C:cell outer membrane"/>
    <property type="evidence" value="ECO:0007669"/>
    <property type="project" value="UniProtKB-SubCell"/>
</dbReference>
<keyword evidence="5 7" id="KW-0472">Membrane</keyword>
<proteinExistence type="inferred from homology"/>
<dbReference type="Pfam" id="PF07715">
    <property type="entry name" value="Plug"/>
    <property type="match status" value="1"/>
</dbReference>
<dbReference type="EMBL" id="DVKT01000005">
    <property type="protein sequence ID" value="HIT38553.1"/>
    <property type="molecule type" value="Genomic_DNA"/>
</dbReference>
<dbReference type="InterPro" id="IPR036942">
    <property type="entry name" value="Beta-barrel_TonB_sf"/>
</dbReference>
<evidence type="ECO:0000256" key="5">
    <source>
        <dbReference type="ARBA" id="ARBA00023136"/>
    </source>
</evidence>
<keyword evidence="2 7" id="KW-0813">Transport</keyword>
<dbReference type="InterPro" id="IPR023996">
    <property type="entry name" value="TonB-dep_OMP_SusC/RagA"/>
</dbReference>
<dbReference type="Gene3D" id="2.170.130.10">
    <property type="entry name" value="TonB-dependent receptor, plug domain"/>
    <property type="match status" value="1"/>
</dbReference>
<dbReference type="Gene3D" id="2.60.40.1120">
    <property type="entry name" value="Carboxypeptidase-like, regulatory domain"/>
    <property type="match status" value="1"/>
</dbReference>
<comment type="similarity">
    <text evidence="7">Belongs to the TonB-dependent receptor family.</text>
</comment>
<organism evidence="9 10">
    <name type="scientific">Candidatus Caccoplasma intestinavium</name>
    <dbReference type="NCBI Taxonomy" id="2840716"/>
    <lineage>
        <taxon>Bacteria</taxon>
        <taxon>Pseudomonadati</taxon>
        <taxon>Bacteroidota</taxon>
        <taxon>Bacteroidia</taxon>
        <taxon>Bacteroidales</taxon>
        <taxon>Bacteroidaceae</taxon>
        <taxon>Bacteroidaceae incertae sedis</taxon>
        <taxon>Candidatus Caccoplasma</taxon>
    </lineage>
</organism>
<evidence type="ECO:0000259" key="8">
    <source>
        <dbReference type="Pfam" id="PF07715"/>
    </source>
</evidence>
<accession>A0A9D1GCR3</accession>
<sequence length="1097" mass="123036">MEKSYAQKKMSVHLQHKTLNDVLLTVQKNGRYYLYIDPSINTEKRISISTQYTDPVAFLQQIDNSLSYEIIDNTLVVTPQKDNAGRLFGLVLDENEQPVSGVVVHCGNGKKNGAALTDSDGRFSLPAETANTTLTATFIGYKKQNIEVGKKKFFCIHLEADVNELDDVIVTGYAPKAKNSFTGTAVQVKGEELRTINNTSFFDALKVFDPSFKTVDSRELFGSDPNHVPSQIEIRGQNSFPDISENNLRTETSLPVFILDGFEVNVEKVYDLDMNRIQSVTILKDASASAIYGSRAANGVIVIETRSPEAGKLQINYSLTSGVQVPDLSSYNLMNAAEALEFQKAAGVFNATNEGEDPGTRLNSYNVIRQEIMSGTDTYWLSKPLRVGFQHKHSLLIDGSVNNEKAEKEEFGNIRYSVNLAFGQNNGVMKGSGRTTYEAGTKLLYNSKKLYITNDLQFSMVNSDESPYGDFSSYTQALPYHREKDADGKYYRTLSLANVAPEGMSLSILAQQESPVYEAKYLNSFTEKENYNVTNNTSINWEVFSDLRVRANFSVSYDFNRTDGFISPQSFSYINSDDNTSTTPSVLYNRGKYTLSNNSSLSYKGNIVVSYSHSFGVHDIQAIWGGEVSQNEYNSDGYTLTGFLGDALNYLSYGVQYELYGRPSGSESMVRAAGTFANINYSYHNRYLVDLTGRIDGSSIYGKNQQTAPYWSVGFRWNMHNESFLKGNDILQKMALRLNVGTTGNQNFSKSQATSLYTFLTSVYGGYFGALVSTLGNPDLKGQLTYNRNIGIEGTLFGNKFNFDINYYYNTTEGNLTDITIAPSIGFDSYKTNMGDLTNQGFEFSFSYTPIRTRDITLNFMLNGAHNTNRITSISETLRKYNEQISKDAEKGTANVFLFKEGESMNTIYAVRSLGIDPGTGKEIFLTKEGEKTFTWSADDQVPVGVNEPILQGYIGGNFRYKAWEIGTTFNYSFGADRYNYTLHEKIENVDYMVNNDRRALTERWKQPGDVARYKAISDNSVTQSTSRFVQRERMLSLTSLRISYTLPQSILRGRKLSMVKLSVTGNEIFYCSTIRQERGLTYPYARSINFSAYINF</sequence>
<reference evidence="9" key="1">
    <citation type="submission" date="2020-10" db="EMBL/GenBank/DDBJ databases">
        <authorList>
            <person name="Gilroy R."/>
        </authorList>
    </citation>
    <scope>NUCLEOTIDE SEQUENCE</scope>
    <source>
        <strain evidence="9">21143</strain>
    </source>
</reference>
<evidence type="ECO:0000256" key="7">
    <source>
        <dbReference type="PROSITE-ProRule" id="PRU01360"/>
    </source>
</evidence>
<dbReference type="InterPro" id="IPR023997">
    <property type="entry name" value="TonB-dep_OMP_SusC/RagA_CS"/>
</dbReference>
<evidence type="ECO:0000256" key="6">
    <source>
        <dbReference type="ARBA" id="ARBA00023237"/>
    </source>
</evidence>
<dbReference type="InterPro" id="IPR039426">
    <property type="entry name" value="TonB-dep_rcpt-like"/>
</dbReference>
<dbReference type="Gene3D" id="2.40.170.20">
    <property type="entry name" value="TonB-dependent receptor, beta-barrel domain"/>
    <property type="match status" value="1"/>
</dbReference>
<gene>
    <name evidence="9" type="ORF">IAD06_00735</name>
</gene>
<dbReference type="AlphaFoldDB" id="A0A9D1GCR3"/>
<dbReference type="NCBIfam" id="TIGR04056">
    <property type="entry name" value="OMP_RagA_SusC"/>
    <property type="match status" value="1"/>
</dbReference>
<evidence type="ECO:0000313" key="9">
    <source>
        <dbReference type="EMBL" id="HIT38553.1"/>
    </source>
</evidence>
<evidence type="ECO:0000313" key="10">
    <source>
        <dbReference type="Proteomes" id="UP000886722"/>
    </source>
</evidence>
<comment type="caution">
    <text evidence="9">The sequence shown here is derived from an EMBL/GenBank/DDBJ whole genome shotgun (WGS) entry which is preliminary data.</text>
</comment>
<dbReference type="InterPro" id="IPR037066">
    <property type="entry name" value="Plug_dom_sf"/>
</dbReference>
<dbReference type="InterPro" id="IPR012910">
    <property type="entry name" value="Plug_dom"/>
</dbReference>
<protein>
    <submittedName>
        <fullName evidence="9">SusC/RagA family TonB-linked outer membrane protein</fullName>
    </submittedName>
</protein>
<dbReference type="SUPFAM" id="SSF49464">
    <property type="entry name" value="Carboxypeptidase regulatory domain-like"/>
    <property type="match status" value="1"/>
</dbReference>
<reference evidence="9" key="2">
    <citation type="journal article" date="2021" name="PeerJ">
        <title>Extensive microbial diversity within the chicken gut microbiome revealed by metagenomics and culture.</title>
        <authorList>
            <person name="Gilroy R."/>
            <person name="Ravi A."/>
            <person name="Getino M."/>
            <person name="Pursley I."/>
            <person name="Horton D.L."/>
            <person name="Alikhan N.F."/>
            <person name="Baker D."/>
            <person name="Gharbi K."/>
            <person name="Hall N."/>
            <person name="Watson M."/>
            <person name="Adriaenssens E.M."/>
            <person name="Foster-Nyarko E."/>
            <person name="Jarju S."/>
            <person name="Secka A."/>
            <person name="Antonio M."/>
            <person name="Oren A."/>
            <person name="Chaudhuri R.R."/>
            <person name="La Ragione R."/>
            <person name="Hildebrand F."/>
            <person name="Pallen M.J."/>
        </authorList>
    </citation>
    <scope>NUCLEOTIDE SEQUENCE</scope>
    <source>
        <strain evidence="9">21143</strain>
    </source>
</reference>
<dbReference type="PROSITE" id="PS52016">
    <property type="entry name" value="TONB_DEPENDENT_REC_3"/>
    <property type="match status" value="1"/>
</dbReference>
<name>A0A9D1GCR3_9BACT</name>
<evidence type="ECO:0000256" key="1">
    <source>
        <dbReference type="ARBA" id="ARBA00004571"/>
    </source>
</evidence>
<dbReference type="SUPFAM" id="SSF56935">
    <property type="entry name" value="Porins"/>
    <property type="match status" value="1"/>
</dbReference>
<dbReference type="Pfam" id="PF13715">
    <property type="entry name" value="CarbopepD_reg_2"/>
    <property type="match status" value="1"/>
</dbReference>